<comment type="caution">
    <text evidence="2">The sequence shown here is derived from an EMBL/GenBank/DDBJ whole genome shotgun (WGS) entry which is preliminary data.</text>
</comment>
<dbReference type="RefSeq" id="WP_060179167.1">
    <property type="nucleotide sequence ID" value="NZ_LPGD01000045.1"/>
</dbReference>
<dbReference type="Proteomes" id="UP000068603">
    <property type="component" value="Unassembled WGS sequence"/>
</dbReference>
<dbReference type="STRING" id="1503054.WT74_19240"/>
<organism evidence="2">
    <name type="scientific">Burkholderia stagnalis</name>
    <dbReference type="NCBI Taxonomy" id="1503054"/>
    <lineage>
        <taxon>Bacteria</taxon>
        <taxon>Pseudomonadati</taxon>
        <taxon>Pseudomonadota</taxon>
        <taxon>Betaproteobacteria</taxon>
        <taxon>Burkholderiales</taxon>
        <taxon>Burkholderiaceae</taxon>
        <taxon>Burkholderia</taxon>
        <taxon>Burkholderia cepacia complex</taxon>
    </lineage>
</organism>
<sequence>MMERSSNRGASAKALFDEANRRLEAAEARIRALFANPLADEATRQAALEAYQEARLLSLSAEAVLRSATIVDAPPRHAGRRIVILRGSAHVGESIALLLRLRGFRTSVVPKHRAEESFSHGPAEAVIVDVERDPDEACGLAANMLETYPDTRIVAMVPPTLGGYAWRGFDIVLVKPASIDVILHAIAGDTGA</sequence>
<gene>
    <name evidence="2" type="ORF">WT44_27440</name>
</gene>
<keyword evidence="1" id="KW-0175">Coiled coil</keyword>
<evidence type="ECO:0000313" key="3">
    <source>
        <dbReference type="Proteomes" id="UP000068603"/>
    </source>
</evidence>
<reference evidence="2 3" key="1">
    <citation type="submission" date="2015-11" db="EMBL/GenBank/DDBJ databases">
        <title>Expanding the genomic diversity of Burkholderia species for the development of highly accurate diagnostics.</title>
        <authorList>
            <person name="Sahl J."/>
            <person name="Keim P."/>
            <person name="Wagner D."/>
        </authorList>
    </citation>
    <scope>NUCLEOTIDE SEQUENCE [LARGE SCALE GENOMIC DNA]</scope>
    <source>
        <strain evidence="2 3">MSMB1960WGS</strain>
    </source>
</reference>
<evidence type="ECO:0000256" key="1">
    <source>
        <dbReference type="SAM" id="Coils"/>
    </source>
</evidence>
<proteinExistence type="predicted"/>
<dbReference type="InterPro" id="IPR011006">
    <property type="entry name" value="CheY-like_superfamily"/>
</dbReference>
<evidence type="ECO:0000313" key="2">
    <source>
        <dbReference type="EMBL" id="KWA54984.1"/>
    </source>
</evidence>
<accession>A0A107T0H0</accession>
<dbReference type="SUPFAM" id="SSF52172">
    <property type="entry name" value="CheY-like"/>
    <property type="match status" value="1"/>
</dbReference>
<protein>
    <recommendedName>
        <fullName evidence="4">Response regulatory domain-containing protein</fullName>
    </recommendedName>
</protein>
<evidence type="ECO:0008006" key="4">
    <source>
        <dbReference type="Google" id="ProtNLM"/>
    </source>
</evidence>
<name>A0A107T0H0_9BURK</name>
<dbReference type="EMBL" id="LPHB01000072">
    <property type="protein sequence ID" value="KWA54984.1"/>
    <property type="molecule type" value="Genomic_DNA"/>
</dbReference>
<feature type="coiled-coil region" evidence="1">
    <location>
        <begin position="9"/>
        <end position="36"/>
    </location>
</feature>
<dbReference type="AlphaFoldDB" id="A0A107T0H0"/>